<organism evidence="2 3">
    <name type="scientific">Flammeovirga pectinis</name>
    <dbReference type="NCBI Taxonomy" id="2494373"/>
    <lineage>
        <taxon>Bacteria</taxon>
        <taxon>Pseudomonadati</taxon>
        <taxon>Bacteroidota</taxon>
        <taxon>Cytophagia</taxon>
        <taxon>Cytophagales</taxon>
        <taxon>Flammeovirgaceae</taxon>
        <taxon>Flammeovirga</taxon>
    </lineage>
</organism>
<reference evidence="2 3" key="1">
    <citation type="submission" date="2018-12" db="EMBL/GenBank/DDBJ databases">
        <title>Flammeovirga pectinis sp. nov., isolated from the gut of the Korean scallop, Patinopecten yessoensis.</title>
        <authorList>
            <person name="Bae J.-W."/>
            <person name="Jeong Y.-S."/>
            <person name="Kang W."/>
        </authorList>
    </citation>
    <scope>NUCLEOTIDE SEQUENCE [LARGE SCALE GENOMIC DNA]</scope>
    <source>
        <strain evidence="2 3">L12M1</strain>
    </source>
</reference>
<dbReference type="OrthoDB" id="979942at2"/>
<dbReference type="KEGG" id="fll:EI427_14150"/>
<evidence type="ECO:0000313" key="2">
    <source>
        <dbReference type="EMBL" id="AZQ63341.1"/>
    </source>
</evidence>
<sequence>MKNIWKNAILFMSLIGLMSLATSCGSSDDPDPGVTTAVYAANVDSTNPAEVTADFKLSINLTSGAVTVTGYDTAWPMPTGFTNKSYSAVEFLALDWDSAPIITGTGSAISLVYTATETTLPSSAARTFETDTKYTYVFDKQ</sequence>
<dbReference type="PROSITE" id="PS51257">
    <property type="entry name" value="PROKAR_LIPOPROTEIN"/>
    <property type="match status" value="1"/>
</dbReference>
<dbReference type="RefSeq" id="WP_126615737.1">
    <property type="nucleotide sequence ID" value="NZ_CP034562.1"/>
</dbReference>
<evidence type="ECO:0008006" key="4">
    <source>
        <dbReference type="Google" id="ProtNLM"/>
    </source>
</evidence>
<dbReference type="EMBL" id="CP034562">
    <property type="protein sequence ID" value="AZQ63341.1"/>
    <property type="molecule type" value="Genomic_DNA"/>
</dbReference>
<dbReference type="AlphaFoldDB" id="A0A3Q9FMR2"/>
<accession>A0A3Q9FMR2</accession>
<gene>
    <name evidence="2" type="ORF">EI427_14150</name>
</gene>
<evidence type="ECO:0000313" key="3">
    <source>
        <dbReference type="Proteomes" id="UP000267268"/>
    </source>
</evidence>
<feature type="signal peptide" evidence="1">
    <location>
        <begin position="1"/>
        <end position="21"/>
    </location>
</feature>
<protein>
    <recommendedName>
        <fullName evidence="4">Lipocalin-like domain-containing protein</fullName>
    </recommendedName>
</protein>
<keyword evidence="1" id="KW-0732">Signal</keyword>
<proteinExistence type="predicted"/>
<keyword evidence="3" id="KW-1185">Reference proteome</keyword>
<evidence type="ECO:0000256" key="1">
    <source>
        <dbReference type="SAM" id="SignalP"/>
    </source>
</evidence>
<name>A0A3Q9FMR2_9BACT</name>
<feature type="chain" id="PRO_5018583980" description="Lipocalin-like domain-containing protein" evidence="1">
    <location>
        <begin position="22"/>
        <end position="141"/>
    </location>
</feature>
<dbReference type="Proteomes" id="UP000267268">
    <property type="component" value="Chromosome 1"/>
</dbReference>